<comment type="similarity">
    <text evidence="6">Belongs to the CheB family.</text>
</comment>
<keyword evidence="3 6" id="KW-0597">Phosphoprotein</keyword>
<evidence type="ECO:0000256" key="1">
    <source>
        <dbReference type="ARBA" id="ARBA00022490"/>
    </source>
</evidence>
<dbReference type="OrthoDB" id="9793421at2"/>
<evidence type="ECO:0000313" key="13">
    <source>
        <dbReference type="Proteomes" id="UP000294593"/>
    </source>
</evidence>
<dbReference type="PANTHER" id="PTHR42872">
    <property type="entry name" value="PROTEIN-GLUTAMATE METHYLESTERASE/PROTEIN-GLUTAMINE GLUTAMINASE"/>
    <property type="match status" value="1"/>
</dbReference>
<dbReference type="CDD" id="cd16432">
    <property type="entry name" value="CheB_Rec"/>
    <property type="match status" value="1"/>
</dbReference>
<feature type="active site" evidence="6 7">
    <location>
        <position position="203"/>
    </location>
</feature>
<dbReference type="EC" id="3.5.1.44" evidence="6"/>
<dbReference type="SUPFAM" id="SSF52172">
    <property type="entry name" value="CheY-like"/>
    <property type="match status" value="1"/>
</dbReference>
<sequence length="396" mass="41962">MPHKVLVVDDSALMRRLITGVLGGAGYEVQIAHNGTEGVEKLVQWQPDVVTLDINMPQMDGLTALSLMMAARPTPVVMVSSLTEEGALATFEALALGAVDFITKPGGTISLSIDEIEQQLLAKVKSALRARPRGARAALPRAQPTTARTPASPQVGSRFASASASTSASTFGRPVPSAPAAAPAPTRSLGQAHKLHLVIVGVSTGGPRTLEDILPKLAADFPCPVLVAQHMPPNFTDAFARRMDRLCALRVREVNAPMPLEPGHIYIGQGGTDMVVMERMGRLLVAPKPETPGHPWHPSVDVLVDTAMSHLPPDRITGVLLTGMGNDGAEAMTRLKREGGRTIAEAESTAVVFGMPQELIQKGGATTVLPCQDIARQLSGWLHRPERTSHGIAKSH</sequence>
<dbReference type="Gene3D" id="3.40.50.180">
    <property type="entry name" value="Methylesterase CheB, C-terminal domain"/>
    <property type="match status" value="1"/>
</dbReference>
<comment type="PTM">
    <text evidence="6">Phosphorylated by CheA. Phosphorylation of the N-terminal regulatory domain activates the methylesterase activity.</text>
</comment>
<feature type="active site" evidence="6 7">
    <location>
        <position position="327"/>
    </location>
</feature>
<comment type="subcellular location">
    <subcellularLocation>
        <location evidence="6">Cytoplasm</location>
    </subcellularLocation>
</comment>
<organism evidence="12 13">
    <name type="scientific">Aquabacterium commune</name>
    <dbReference type="NCBI Taxonomy" id="70586"/>
    <lineage>
        <taxon>Bacteria</taxon>
        <taxon>Pseudomonadati</taxon>
        <taxon>Pseudomonadota</taxon>
        <taxon>Betaproteobacteria</taxon>
        <taxon>Burkholderiales</taxon>
        <taxon>Aquabacterium</taxon>
    </lineage>
</organism>
<dbReference type="GO" id="GO:0005737">
    <property type="term" value="C:cytoplasm"/>
    <property type="evidence" value="ECO:0007669"/>
    <property type="project" value="UniProtKB-SubCell"/>
</dbReference>
<dbReference type="InterPro" id="IPR001789">
    <property type="entry name" value="Sig_transdc_resp-reg_receiver"/>
</dbReference>
<dbReference type="GO" id="GO:0006935">
    <property type="term" value="P:chemotaxis"/>
    <property type="evidence" value="ECO:0007669"/>
    <property type="project" value="UniProtKB-UniRule"/>
</dbReference>
<dbReference type="InterPro" id="IPR000673">
    <property type="entry name" value="Sig_transdc_resp-reg_Me-estase"/>
</dbReference>
<dbReference type="InterPro" id="IPR035909">
    <property type="entry name" value="CheB_C"/>
</dbReference>
<feature type="active site" evidence="6 7">
    <location>
        <position position="230"/>
    </location>
</feature>
<feature type="region of interest" description="Disordered" evidence="9">
    <location>
        <begin position="132"/>
        <end position="187"/>
    </location>
</feature>
<evidence type="ECO:0000313" key="12">
    <source>
        <dbReference type="EMBL" id="TDP81274.1"/>
    </source>
</evidence>
<accession>A0A4R6R666</accession>
<keyword evidence="2 6" id="KW-0145">Chemotaxis</keyword>
<dbReference type="SMART" id="SM00448">
    <property type="entry name" value="REC"/>
    <property type="match status" value="1"/>
</dbReference>
<dbReference type="RefSeq" id="WP_133610188.1">
    <property type="nucleotide sequence ID" value="NZ_SNXW01000008.1"/>
</dbReference>
<dbReference type="EC" id="3.1.1.61" evidence="6"/>
<dbReference type="Gene3D" id="3.40.50.2300">
    <property type="match status" value="1"/>
</dbReference>
<dbReference type="Pfam" id="PF01339">
    <property type="entry name" value="CheB_methylest"/>
    <property type="match status" value="1"/>
</dbReference>
<dbReference type="InterPro" id="IPR011006">
    <property type="entry name" value="CheY-like_superfamily"/>
</dbReference>
<comment type="function">
    <text evidence="6">Involved in chemotaxis. Part of a chemotaxis signal transduction system that modulates chemotaxis in response to various stimuli. Catalyzes the demethylation of specific methylglutamate residues introduced into the chemoreceptors (methyl-accepting chemotaxis proteins or MCP) by CheR. Also mediates the irreversible deamidation of specific glutamine residues to glutamic acid.</text>
</comment>
<evidence type="ECO:0000256" key="2">
    <source>
        <dbReference type="ARBA" id="ARBA00022500"/>
    </source>
</evidence>
<comment type="catalytic activity">
    <reaction evidence="6">
        <text>L-glutaminyl-[protein] + H2O = L-glutamyl-[protein] + NH4(+)</text>
        <dbReference type="Rhea" id="RHEA:16441"/>
        <dbReference type="Rhea" id="RHEA-COMP:10207"/>
        <dbReference type="Rhea" id="RHEA-COMP:10208"/>
        <dbReference type="ChEBI" id="CHEBI:15377"/>
        <dbReference type="ChEBI" id="CHEBI:28938"/>
        <dbReference type="ChEBI" id="CHEBI:29973"/>
        <dbReference type="ChEBI" id="CHEBI:30011"/>
        <dbReference type="EC" id="3.5.1.44"/>
    </reaction>
</comment>
<evidence type="ECO:0000259" key="10">
    <source>
        <dbReference type="PROSITE" id="PS50110"/>
    </source>
</evidence>
<evidence type="ECO:0000256" key="8">
    <source>
        <dbReference type="PROSITE-ProRule" id="PRU00169"/>
    </source>
</evidence>
<evidence type="ECO:0000256" key="7">
    <source>
        <dbReference type="PROSITE-ProRule" id="PRU00050"/>
    </source>
</evidence>
<dbReference type="HAMAP" id="MF_00099">
    <property type="entry name" value="CheB_chemtxs"/>
    <property type="match status" value="1"/>
</dbReference>
<dbReference type="GO" id="GO:0008984">
    <property type="term" value="F:protein-glutamate methylesterase activity"/>
    <property type="evidence" value="ECO:0007669"/>
    <property type="project" value="UniProtKB-UniRule"/>
</dbReference>
<dbReference type="PROSITE" id="PS50122">
    <property type="entry name" value="CHEB"/>
    <property type="match status" value="1"/>
</dbReference>
<evidence type="ECO:0000259" key="11">
    <source>
        <dbReference type="PROSITE" id="PS50122"/>
    </source>
</evidence>
<dbReference type="Proteomes" id="UP000294593">
    <property type="component" value="Unassembled WGS sequence"/>
</dbReference>
<dbReference type="PIRSF" id="PIRSF000876">
    <property type="entry name" value="RR_chemtxs_CheB"/>
    <property type="match status" value="1"/>
</dbReference>
<dbReference type="SUPFAM" id="SSF52738">
    <property type="entry name" value="Methylesterase CheB, C-terminal domain"/>
    <property type="match status" value="1"/>
</dbReference>
<dbReference type="PROSITE" id="PS50110">
    <property type="entry name" value="RESPONSE_REGULATORY"/>
    <property type="match status" value="1"/>
</dbReference>
<dbReference type="AlphaFoldDB" id="A0A4R6R666"/>
<comment type="caution">
    <text evidence="12">The sequence shown here is derived from an EMBL/GenBank/DDBJ whole genome shotgun (WGS) entry which is preliminary data.</text>
</comment>
<evidence type="ECO:0000256" key="3">
    <source>
        <dbReference type="ARBA" id="ARBA00022553"/>
    </source>
</evidence>
<evidence type="ECO:0000256" key="4">
    <source>
        <dbReference type="ARBA" id="ARBA00022801"/>
    </source>
</evidence>
<name>A0A4R6R666_9BURK</name>
<gene>
    <name evidence="6" type="primary">cheB</name>
    <name evidence="12" type="ORF">EV672_10859</name>
</gene>
<evidence type="ECO:0000256" key="9">
    <source>
        <dbReference type="SAM" id="MobiDB-lite"/>
    </source>
</evidence>
<dbReference type="PANTHER" id="PTHR42872:SF6">
    <property type="entry name" value="PROTEIN-GLUTAMATE METHYLESTERASE_PROTEIN-GLUTAMINE GLUTAMINASE"/>
    <property type="match status" value="1"/>
</dbReference>
<dbReference type="GO" id="GO:0000156">
    <property type="term" value="F:phosphorelay response regulator activity"/>
    <property type="evidence" value="ECO:0007669"/>
    <property type="project" value="InterPro"/>
</dbReference>
<feature type="compositionally biased region" description="Polar residues" evidence="9">
    <location>
        <begin position="143"/>
        <end position="155"/>
    </location>
</feature>
<dbReference type="EMBL" id="SNXW01000008">
    <property type="protein sequence ID" value="TDP81274.1"/>
    <property type="molecule type" value="Genomic_DNA"/>
</dbReference>
<keyword evidence="1 6" id="KW-0963">Cytoplasm</keyword>
<comment type="domain">
    <text evidence="6">Contains a C-terminal catalytic domain, and an N-terminal region which modulates catalytic activity.</text>
</comment>
<feature type="domain" description="Response regulatory" evidence="10">
    <location>
        <begin position="4"/>
        <end position="119"/>
    </location>
</feature>
<keyword evidence="13" id="KW-1185">Reference proteome</keyword>
<dbReference type="CDD" id="cd17541">
    <property type="entry name" value="REC_CheB-like"/>
    <property type="match status" value="1"/>
</dbReference>
<dbReference type="InterPro" id="IPR008248">
    <property type="entry name" value="CheB-like"/>
</dbReference>
<dbReference type="GO" id="GO:0050568">
    <property type="term" value="F:protein-glutamine glutaminase activity"/>
    <property type="evidence" value="ECO:0007669"/>
    <property type="project" value="UniProtKB-UniRule"/>
</dbReference>
<evidence type="ECO:0000256" key="5">
    <source>
        <dbReference type="ARBA" id="ARBA00048267"/>
    </source>
</evidence>
<dbReference type="Pfam" id="PF00072">
    <property type="entry name" value="Response_reg"/>
    <property type="match status" value="1"/>
</dbReference>
<dbReference type="NCBIfam" id="NF001965">
    <property type="entry name" value="PRK00742.1"/>
    <property type="match status" value="1"/>
</dbReference>
<keyword evidence="4 6" id="KW-0378">Hydrolase</keyword>
<evidence type="ECO:0000256" key="6">
    <source>
        <dbReference type="HAMAP-Rule" id="MF_00099"/>
    </source>
</evidence>
<feature type="domain" description="CheB-type methylesterase" evidence="11">
    <location>
        <begin position="183"/>
        <end position="385"/>
    </location>
</feature>
<comment type="catalytic activity">
    <reaction evidence="5 6">
        <text>[protein]-L-glutamate 5-O-methyl ester + H2O = L-glutamyl-[protein] + methanol + H(+)</text>
        <dbReference type="Rhea" id="RHEA:23236"/>
        <dbReference type="Rhea" id="RHEA-COMP:10208"/>
        <dbReference type="Rhea" id="RHEA-COMP:10311"/>
        <dbReference type="ChEBI" id="CHEBI:15377"/>
        <dbReference type="ChEBI" id="CHEBI:15378"/>
        <dbReference type="ChEBI" id="CHEBI:17790"/>
        <dbReference type="ChEBI" id="CHEBI:29973"/>
        <dbReference type="ChEBI" id="CHEBI:82795"/>
        <dbReference type="EC" id="3.1.1.61"/>
    </reaction>
</comment>
<protein>
    <recommendedName>
        <fullName evidence="6">Protein-glutamate methylesterase/protein-glutamine glutaminase</fullName>
        <ecNumber evidence="6">3.1.1.61</ecNumber>
        <ecNumber evidence="6">3.5.1.44</ecNumber>
    </recommendedName>
</protein>
<proteinExistence type="inferred from homology"/>
<reference evidence="12 13" key="1">
    <citation type="submission" date="2019-03" db="EMBL/GenBank/DDBJ databases">
        <title>Genomic Encyclopedia of Type Strains, Phase IV (KMG-IV): sequencing the most valuable type-strain genomes for metagenomic binning, comparative biology and taxonomic classification.</title>
        <authorList>
            <person name="Goeker M."/>
        </authorList>
    </citation>
    <scope>NUCLEOTIDE SEQUENCE [LARGE SCALE GENOMIC DNA]</scope>
    <source>
        <strain evidence="12 13">DSM 11901</strain>
    </source>
</reference>
<feature type="modified residue" description="4-aspartylphosphate" evidence="6 8">
    <location>
        <position position="53"/>
    </location>
</feature>
<feature type="compositionally biased region" description="Low complexity" evidence="9">
    <location>
        <begin position="156"/>
        <end position="185"/>
    </location>
</feature>